<comment type="caution">
    <text evidence="1">The sequence shown here is derived from an EMBL/GenBank/DDBJ whole genome shotgun (WGS) entry which is preliminary data.</text>
</comment>
<evidence type="ECO:0000313" key="1">
    <source>
        <dbReference type="EMBL" id="KUG19903.1"/>
    </source>
</evidence>
<sequence length="45" mass="5155">MLIDAVSFCGDYPAIVETIQISRSIIPPEWFSHFMPVLKRRASTM</sequence>
<dbReference type="EMBL" id="LNQE01001246">
    <property type="protein sequence ID" value="KUG19903.1"/>
    <property type="molecule type" value="Genomic_DNA"/>
</dbReference>
<protein>
    <submittedName>
        <fullName evidence="1">Uncharacterized protein</fullName>
    </submittedName>
</protein>
<organism evidence="1">
    <name type="scientific">hydrocarbon metagenome</name>
    <dbReference type="NCBI Taxonomy" id="938273"/>
    <lineage>
        <taxon>unclassified sequences</taxon>
        <taxon>metagenomes</taxon>
        <taxon>ecological metagenomes</taxon>
    </lineage>
</organism>
<proteinExistence type="predicted"/>
<name>A0A0W8FG85_9ZZZZ</name>
<gene>
    <name evidence="1" type="ORF">ASZ90_010362</name>
</gene>
<accession>A0A0W8FG85</accession>
<dbReference type="AlphaFoldDB" id="A0A0W8FG85"/>
<reference evidence="1" key="1">
    <citation type="journal article" date="2015" name="Proc. Natl. Acad. Sci. U.S.A.">
        <title>Networks of energetic and metabolic interactions define dynamics in microbial communities.</title>
        <authorList>
            <person name="Embree M."/>
            <person name="Liu J.K."/>
            <person name="Al-Bassam M.M."/>
            <person name="Zengler K."/>
        </authorList>
    </citation>
    <scope>NUCLEOTIDE SEQUENCE</scope>
</reference>